<evidence type="ECO:0000259" key="6">
    <source>
        <dbReference type="Pfam" id="PF06803"/>
    </source>
</evidence>
<evidence type="ECO:0000256" key="1">
    <source>
        <dbReference type="ARBA" id="ARBA00004127"/>
    </source>
</evidence>
<evidence type="ECO:0000256" key="4">
    <source>
        <dbReference type="ARBA" id="ARBA00023136"/>
    </source>
</evidence>
<sequence>MKIIEQLRKWATALKTQITALFIAYQRPDVPLLSKIIISLVIAYAVSPIDLIPDFIPVLGWLDEILLLPLGCWLAIRLMPSAIWLDCQEKAQHRSIQLPRNRWIVWGIIIIWCLLAVWLLSLAWPYFEQYF</sequence>
<feature type="transmembrane region" description="Helical" evidence="5">
    <location>
        <begin position="32"/>
        <end position="53"/>
    </location>
</feature>
<dbReference type="Pfam" id="PF06803">
    <property type="entry name" value="DUF1232"/>
    <property type="match status" value="1"/>
</dbReference>
<dbReference type="InterPro" id="IPR010652">
    <property type="entry name" value="DUF1232"/>
</dbReference>
<feature type="transmembrane region" description="Helical" evidence="5">
    <location>
        <begin position="65"/>
        <end position="85"/>
    </location>
</feature>
<comment type="subcellular location">
    <subcellularLocation>
        <location evidence="1">Endomembrane system</location>
        <topology evidence="1">Multi-pass membrane protein</topology>
    </subcellularLocation>
</comment>
<evidence type="ECO:0000313" key="7">
    <source>
        <dbReference type="EMBL" id="GLP99726.1"/>
    </source>
</evidence>
<accession>A0ABQ5TW91</accession>
<keyword evidence="4 5" id="KW-0472">Membrane</keyword>
<evidence type="ECO:0000256" key="5">
    <source>
        <dbReference type="SAM" id="Phobius"/>
    </source>
</evidence>
<dbReference type="RefSeq" id="WP_284723005.1">
    <property type="nucleotide sequence ID" value="NZ_BSND01000005.1"/>
</dbReference>
<evidence type="ECO:0000256" key="2">
    <source>
        <dbReference type="ARBA" id="ARBA00022692"/>
    </source>
</evidence>
<keyword evidence="2 5" id="KW-0812">Transmembrane</keyword>
<proteinExistence type="predicted"/>
<evidence type="ECO:0000256" key="3">
    <source>
        <dbReference type="ARBA" id="ARBA00022989"/>
    </source>
</evidence>
<organism evidence="7 8">
    <name type="scientific">Methylophaga thalassica</name>
    <dbReference type="NCBI Taxonomy" id="40223"/>
    <lineage>
        <taxon>Bacteria</taxon>
        <taxon>Pseudomonadati</taxon>
        <taxon>Pseudomonadota</taxon>
        <taxon>Gammaproteobacteria</taxon>
        <taxon>Thiotrichales</taxon>
        <taxon>Piscirickettsiaceae</taxon>
        <taxon>Methylophaga</taxon>
    </lineage>
</organism>
<evidence type="ECO:0000313" key="8">
    <source>
        <dbReference type="Proteomes" id="UP001161423"/>
    </source>
</evidence>
<protein>
    <recommendedName>
        <fullName evidence="6">DUF1232 domain-containing protein</fullName>
    </recommendedName>
</protein>
<dbReference type="Proteomes" id="UP001161423">
    <property type="component" value="Unassembled WGS sequence"/>
</dbReference>
<dbReference type="EMBL" id="BSND01000005">
    <property type="protein sequence ID" value="GLP99726.1"/>
    <property type="molecule type" value="Genomic_DNA"/>
</dbReference>
<name>A0ABQ5TW91_9GAMM</name>
<reference evidence="7" key="2">
    <citation type="submission" date="2023-01" db="EMBL/GenBank/DDBJ databases">
        <title>Draft genome sequence of Methylophaga thalassica strain NBRC 102424.</title>
        <authorList>
            <person name="Sun Q."/>
            <person name="Mori K."/>
        </authorList>
    </citation>
    <scope>NUCLEOTIDE SEQUENCE</scope>
    <source>
        <strain evidence="7">NBRC 102424</strain>
    </source>
</reference>
<comment type="caution">
    <text evidence="7">The sequence shown here is derived from an EMBL/GenBank/DDBJ whole genome shotgun (WGS) entry which is preliminary data.</text>
</comment>
<feature type="transmembrane region" description="Helical" evidence="5">
    <location>
        <begin position="105"/>
        <end position="127"/>
    </location>
</feature>
<reference evidence="7" key="1">
    <citation type="journal article" date="2014" name="Int. J. Syst. Evol. Microbiol.">
        <title>Complete genome of a new Firmicutes species belonging to the dominant human colonic microbiota ('Ruminococcus bicirculans') reveals two chromosomes and a selective capacity to utilize plant glucans.</title>
        <authorList>
            <consortium name="NISC Comparative Sequencing Program"/>
            <person name="Wegmann U."/>
            <person name="Louis P."/>
            <person name="Goesmann A."/>
            <person name="Henrissat B."/>
            <person name="Duncan S.H."/>
            <person name="Flint H.J."/>
        </authorList>
    </citation>
    <scope>NUCLEOTIDE SEQUENCE</scope>
    <source>
        <strain evidence="7">NBRC 102424</strain>
    </source>
</reference>
<gene>
    <name evidence="7" type="ORF">GCM10007891_15800</name>
</gene>
<feature type="domain" description="DUF1232" evidence="6">
    <location>
        <begin position="35"/>
        <end position="70"/>
    </location>
</feature>
<keyword evidence="3 5" id="KW-1133">Transmembrane helix</keyword>
<keyword evidence="8" id="KW-1185">Reference proteome</keyword>